<feature type="transmembrane region" description="Helical" evidence="6">
    <location>
        <begin position="49"/>
        <end position="65"/>
    </location>
</feature>
<dbReference type="GO" id="GO:0005886">
    <property type="term" value="C:plasma membrane"/>
    <property type="evidence" value="ECO:0007669"/>
    <property type="project" value="UniProtKB-SubCell"/>
</dbReference>
<protein>
    <submittedName>
        <fullName evidence="8">Integral membrane sensor domain MASE1</fullName>
    </submittedName>
</protein>
<dbReference type="EMBL" id="RKQG01000001">
    <property type="protein sequence ID" value="RPE36160.1"/>
    <property type="molecule type" value="Genomic_DNA"/>
</dbReference>
<feature type="transmembrane region" description="Helical" evidence="6">
    <location>
        <begin position="12"/>
        <end position="29"/>
    </location>
</feature>
<feature type="transmembrane region" description="Helical" evidence="6">
    <location>
        <begin position="72"/>
        <end position="92"/>
    </location>
</feature>
<keyword evidence="5 6" id="KW-0472">Membrane</keyword>
<keyword evidence="4 6" id="KW-1133">Transmembrane helix</keyword>
<feature type="transmembrane region" description="Helical" evidence="6">
    <location>
        <begin position="98"/>
        <end position="116"/>
    </location>
</feature>
<evidence type="ECO:0000256" key="2">
    <source>
        <dbReference type="ARBA" id="ARBA00022475"/>
    </source>
</evidence>
<evidence type="ECO:0000259" key="7">
    <source>
        <dbReference type="Pfam" id="PF05231"/>
    </source>
</evidence>
<organism evidence="8 9">
    <name type="scientific">Kitasatospora cineracea</name>
    <dbReference type="NCBI Taxonomy" id="88074"/>
    <lineage>
        <taxon>Bacteria</taxon>
        <taxon>Bacillati</taxon>
        <taxon>Actinomycetota</taxon>
        <taxon>Actinomycetes</taxon>
        <taxon>Kitasatosporales</taxon>
        <taxon>Streptomycetaceae</taxon>
        <taxon>Kitasatospora</taxon>
    </lineage>
</organism>
<comment type="caution">
    <text evidence="8">The sequence shown here is derived from an EMBL/GenBank/DDBJ whole genome shotgun (WGS) entry which is preliminary data.</text>
</comment>
<feature type="transmembrane region" description="Helical" evidence="6">
    <location>
        <begin position="161"/>
        <end position="181"/>
    </location>
</feature>
<evidence type="ECO:0000256" key="1">
    <source>
        <dbReference type="ARBA" id="ARBA00004651"/>
    </source>
</evidence>
<dbReference type="InterPro" id="IPR007895">
    <property type="entry name" value="MASE1"/>
</dbReference>
<evidence type="ECO:0000256" key="4">
    <source>
        <dbReference type="ARBA" id="ARBA00022989"/>
    </source>
</evidence>
<accession>A0A3N4SBX4</accession>
<evidence type="ECO:0000256" key="5">
    <source>
        <dbReference type="ARBA" id="ARBA00023136"/>
    </source>
</evidence>
<evidence type="ECO:0000256" key="6">
    <source>
        <dbReference type="SAM" id="Phobius"/>
    </source>
</evidence>
<keyword evidence="9" id="KW-1185">Reference proteome</keyword>
<dbReference type="Pfam" id="PF05231">
    <property type="entry name" value="MASE1"/>
    <property type="match status" value="1"/>
</dbReference>
<keyword evidence="3 6" id="KW-0812">Transmembrane</keyword>
<evidence type="ECO:0000313" key="8">
    <source>
        <dbReference type="EMBL" id="RPE36160.1"/>
    </source>
</evidence>
<name>A0A3N4SBX4_9ACTN</name>
<feature type="transmembrane region" description="Helical" evidence="6">
    <location>
        <begin position="123"/>
        <end position="146"/>
    </location>
</feature>
<evidence type="ECO:0000256" key="3">
    <source>
        <dbReference type="ARBA" id="ARBA00022692"/>
    </source>
</evidence>
<dbReference type="Proteomes" id="UP000266906">
    <property type="component" value="Unassembled WGS sequence"/>
</dbReference>
<comment type="subcellular location">
    <subcellularLocation>
        <location evidence="1">Cell membrane</location>
        <topology evidence="1">Multi-pass membrane protein</topology>
    </subcellularLocation>
</comment>
<keyword evidence="2" id="KW-1003">Cell membrane</keyword>
<feature type="transmembrane region" description="Helical" evidence="6">
    <location>
        <begin position="267"/>
        <end position="290"/>
    </location>
</feature>
<feature type="domain" description="MASE1" evidence="7">
    <location>
        <begin position="23"/>
        <end position="294"/>
    </location>
</feature>
<reference evidence="8 9" key="1">
    <citation type="submission" date="2018-11" db="EMBL/GenBank/DDBJ databases">
        <title>Sequencing the genomes of 1000 actinobacteria strains.</title>
        <authorList>
            <person name="Klenk H.-P."/>
        </authorList>
    </citation>
    <scope>NUCLEOTIDE SEQUENCE [LARGE SCALE GENOMIC DNA]</scope>
    <source>
        <strain evidence="8 9">DSM 44781</strain>
    </source>
</reference>
<sequence length="334" mass="34378">MAAVLRNAKAGETAVAGLSILGVALVYWAGGRLGLLTQVVVGGVHVTPLWPPTGVAVAGLLLLGLRVWPGIALGALLVIAGFGAITPASFGIAAGNTLAPVVAVLLLARVGFRVELDRLRDGVALVFLGALASTLISASAACLVLVSEGALAPHQFWPAWTAWWTGDAMGVLVVAPLLLAVRAARMPRDVPLRRWAEALGLLAVTAGTVLAATRSPLSLLFLVLPVVMWAALRFQLLGAAPCVLVVSVFAVPAAIDRVGPFADHGLLAVMVQLQTLNGVAALTGLLLAAVTTERENTLDTIEQACVALAEVVNRLAPGEADGPWPPPVDPRRPD</sequence>
<dbReference type="AlphaFoldDB" id="A0A3N4SBX4"/>
<evidence type="ECO:0000313" key="9">
    <source>
        <dbReference type="Proteomes" id="UP000266906"/>
    </source>
</evidence>
<dbReference type="RefSeq" id="WP_123819284.1">
    <property type="nucleotide sequence ID" value="NZ_JBEYIY010000053.1"/>
</dbReference>
<proteinExistence type="predicted"/>
<gene>
    <name evidence="8" type="ORF">EDD38_4528</name>
</gene>
<feature type="transmembrane region" description="Helical" evidence="6">
    <location>
        <begin position="234"/>
        <end position="255"/>
    </location>
</feature>